<dbReference type="RefSeq" id="WP_258824305.1">
    <property type="nucleotide sequence ID" value="NZ_JANUHB010000006.1"/>
</dbReference>
<organism evidence="1 2">
    <name type="scientific">Massilia agilis</name>
    <dbReference type="NCBI Taxonomy" id="1811226"/>
    <lineage>
        <taxon>Bacteria</taxon>
        <taxon>Pseudomonadati</taxon>
        <taxon>Pseudomonadota</taxon>
        <taxon>Betaproteobacteria</taxon>
        <taxon>Burkholderiales</taxon>
        <taxon>Oxalobacteraceae</taxon>
        <taxon>Telluria group</taxon>
        <taxon>Massilia</taxon>
    </lineage>
</organism>
<gene>
    <name evidence="1" type="ORF">NX774_21380</name>
</gene>
<name>A0ABT2DGM7_9BURK</name>
<keyword evidence="2" id="KW-1185">Reference proteome</keyword>
<evidence type="ECO:0000313" key="2">
    <source>
        <dbReference type="Proteomes" id="UP001206126"/>
    </source>
</evidence>
<proteinExistence type="predicted"/>
<dbReference type="EMBL" id="JANUHB010000006">
    <property type="protein sequence ID" value="MCS0810480.1"/>
    <property type="molecule type" value="Genomic_DNA"/>
</dbReference>
<dbReference type="Proteomes" id="UP001206126">
    <property type="component" value="Unassembled WGS sequence"/>
</dbReference>
<accession>A0ABT2DGM7</accession>
<evidence type="ECO:0000313" key="1">
    <source>
        <dbReference type="EMBL" id="MCS0810480.1"/>
    </source>
</evidence>
<sequence>MNMASEPLGRGADNIVDLARKTVVTDILKTPVVTQCWPVWRPLILDSLGLAPTAGHFLELGSQLSEIFRSTAQAGRGQDSLSAGGAAWESLVCYYLNLCLIGSNAVVFKKRTAVPPSIQDALTISYRNVSANTESDMVAVTFPDNDVALLEPLAKGESIKERLDVIAQRSFPDLAVAIVQCKTNWNDNAQIPMMWDMLYNAKIFYDPRINQGRNNRHLINFKSFNYAFVTVPTNKLESFKPNSLSVKRVSELSGGNYWGRPDQPGIARSIRQIFDVAKIGPSSGRGVLPSLARFLPLLPSRYSYFQLSDSPDVPVPLEELGNSPQQSLAL</sequence>
<reference evidence="1 2" key="1">
    <citation type="submission" date="2022-08" db="EMBL/GenBank/DDBJ databases">
        <title>Reclassification of Massilia species as members of the genera Telluria, Duganella, Pseudoduganella, Mokoshia gen. nov. and Zemynaea gen. nov. using orthogonal and non-orthogonal genome-based approaches.</title>
        <authorList>
            <person name="Bowman J.P."/>
        </authorList>
    </citation>
    <scope>NUCLEOTIDE SEQUENCE [LARGE SCALE GENOMIC DNA]</scope>
    <source>
        <strain evidence="1 2">JCM 31605</strain>
    </source>
</reference>
<comment type="caution">
    <text evidence="1">The sequence shown here is derived from an EMBL/GenBank/DDBJ whole genome shotgun (WGS) entry which is preliminary data.</text>
</comment>
<protein>
    <submittedName>
        <fullName evidence="1">Uncharacterized protein</fullName>
    </submittedName>
</protein>